<dbReference type="PANTHER" id="PTHR19857">
    <property type="entry name" value="MITOCHONDRIAL DIVISION PROTEIN 1-RELATED"/>
    <property type="match status" value="1"/>
</dbReference>
<reference evidence="5" key="1">
    <citation type="submission" date="2019-07" db="EMBL/GenBank/DDBJ databases">
        <authorList>
            <person name="Palmer J.M."/>
        </authorList>
    </citation>
    <scope>NUCLEOTIDE SEQUENCE</scope>
    <source>
        <strain evidence="5">PC9</strain>
    </source>
</reference>
<dbReference type="Proteomes" id="UP000623687">
    <property type="component" value="Unassembled WGS sequence"/>
</dbReference>
<dbReference type="AlphaFoldDB" id="A0A8H6ZQ07"/>
<evidence type="ECO:0000256" key="1">
    <source>
        <dbReference type="ARBA" id="ARBA00022574"/>
    </source>
</evidence>
<evidence type="ECO:0000256" key="2">
    <source>
        <dbReference type="ARBA" id="ARBA00022737"/>
    </source>
</evidence>
<dbReference type="EMBL" id="JACETU010000007">
    <property type="protein sequence ID" value="KAF7424637.1"/>
    <property type="molecule type" value="Genomic_DNA"/>
</dbReference>
<evidence type="ECO:0000256" key="4">
    <source>
        <dbReference type="SAM" id="MobiDB-lite"/>
    </source>
</evidence>
<comment type="caution">
    <text evidence="5">The sequence shown here is derived from an EMBL/GenBank/DDBJ whole genome shotgun (WGS) entry which is preliminary data.</text>
</comment>
<keyword evidence="1 3" id="KW-0853">WD repeat</keyword>
<dbReference type="InterPro" id="IPR001680">
    <property type="entry name" value="WD40_rpt"/>
</dbReference>
<dbReference type="InterPro" id="IPR015943">
    <property type="entry name" value="WD40/YVTN_repeat-like_dom_sf"/>
</dbReference>
<accession>A0A8H6ZQ07</accession>
<keyword evidence="6" id="KW-1185">Reference proteome</keyword>
<feature type="repeat" description="WD" evidence="3">
    <location>
        <begin position="197"/>
        <end position="238"/>
    </location>
</feature>
<feature type="repeat" description="WD" evidence="3">
    <location>
        <begin position="66"/>
        <end position="107"/>
    </location>
</feature>
<dbReference type="InterPro" id="IPR019775">
    <property type="entry name" value="WD40_repeat_CS"/>
</dbReference>
<evidence type="ECO:0000313" key="6">
    <source>
        <dbReference type="Proteomes" id="UP000623687"/>
    </source>
</evidence>
<dbReference type="VEuPathDB" id="FungiDB:PC9H_009945"/>
<dbReference type="Pfam" id="PF00400">
    <property type="entry name" value="WD40"/>
    <property type="match status" value="7"/>
</dbReference>
<evidence type="ECO:0000313" key="5">
    <source>
        <dbReference type="EMBL" id="KAF7424637.1"/>
    </source>
</evidence>
<dbReference type="PANTHER" id="PTHR19857:SF8">
    <property type="entry name" value="ANGIO-ASSOCIATED MIGRATORY CELL PROTEIN"/>
    <property type="match status" value="1"/>
</dbReference>
<dbReference type="PROSITE" id="PS00678">
    <property type="entry name" value="WD_REPEATS_1"/>
    <property type="match status" value="1"/>
</dbReference>
<proteinExistence type="predicted"/>
<evidence type="ECO:0008006" key="7">
    <source>
        <dbReference type="Google" id="ProtNLM"/>
    </source>
</evidence>
<feature type="compositionally biased region" description="Acidic residues" evidence="4">
    <location>
        <begin position="10"/>
        <end position="27"/>
    </location>
</feature>
<dbReference type="InterPro" id="IPR051179">
    <property type="entry name" value="WD_repeat_multifunction"/>
</dbReference>
<dbReference type="CDD" id="cd00200">
    <property type="entry name" value="WD40"/>
    <property type="match status" value="1"/>
</dbReference>
<sequence>MASNPNQPDDNNDFDEEEQYIEADEVLAEVPDTEDRPMDEDDEDDEVGDLPGSSTIDYGTNCIQHFASHNGSVFCVAAHPTQPLAATGGEDDLGYIWNTSNGELVAKLTGHTDSVTSIAFSHDGEMLSTGGMDGKVRIWRRVGKEHWKTWEFLTELQGPDEVMFLRWHPKGNVLLAGSQDATVWLWQLPSGNTMQVLSGHSGPVQCGEFTPDGKRIITACAGGDLIYWDPRSDTPVFKRLSSEGKFSVGEVTSIAINPSSTIVVVGGSNGLTRIVSLVKGDVVATLTGHSEADSVESIAFVDLSGTSNGPLVLITGGTDGKACIWDSNTWRLRGTLKHEETVTAILPLAAPKSYYVVTASADRNLKTWDARTSTQLCEHVGHQASVLAAALGVNGTVISAGDDGMCFVFAAENFEEGGGAMQTD</sequence>
<organism evidence="5 6">
    <name type="scientific">Pleurotus ostreatus</name>
    <name type="common">Oyster mushroom</name>
    <name type="synonym">White-rot fungus</name>
    <dbReference type="NCBI Taxonomy" id="5322"/>
    <lineage>
        <taxon>Eukaryota</taxon>
        <taxon>Fungi</taxon>
        <taxon>Dikarya</taxon>
        <taxon>Basidiomycota</taxon>
        <taxon>Agaricomycotina</taxon>
        <taxon>Agaricomycetes</taxon>
        <taxon>Agaricomycetidae</taxon>
        <taxon>Agaricales</taxon>
        <taxon>Pleurotineae</taxon>
        <taxon>Pleurotaceae</taxon>
        <taxon>Pleurotus</taxon>
    </lineage>
</organism>
<feature type="repeat" description="WD" evidence="3">
    <location>
        <begin position="160"/>
        <end position="196"/>
    </location>
</feature>
<dbReference type="InterPro" id="IPR036322">
    <property type="entry name" value="WD40_repeat_dom_sf"/>
</dbReference>
<dbReference type="Gene3D" id="2.130.10.10">
    <property type="entry name" value="YVTN repeat-like/Quinoprotein amine dehydrogenase"/>
    <property type="match status" value="1"/>
</dbReference>
<keyword evidence="2" id="KW-0677">Repeat</keyword>
<dbReference type="PROSITE" id="PS50082">
    <property type="entry name" value="WD_REPEATS_2"/>
    <property type="match status" value="5"/>
</dbReference>
<gene>
    <name evidence="5" type="ORF">PC9H_009945</name>
</gene>
<protein>
    <recommendedName>
        <fullName evidence="7">Ribosome biogenesis protein Sqt1</fullName>
    </recommendedName>
</protein>
<feature type="repeat" description="WD" evidence="3">
    <location>
        <begin position="108"/>
        <end position="139"/>
    </location>
</feature>
<feature type="region of interest" description="Disordered" evidence="4">
    <location>
        <begin position="1"/>
        <end position="48"/>
    </location>
</feature>
<feature type="compositionally biased region" description="Acidic residues" evidence="4">
    <location>
        <begin position="37"/>
        <end position="48"/>
    </location>
</feature>
<evidence type="ECO:0000256" key="3">
    <source>
        <dbReference type="PROSITE-ProRule" id="PRU00221"/>
    </source>
</evidence>
<feature type="repeat" description="WD" evidence="3">
    <location>
        <begin position="351"/>
        <end position="378"/>
    </location>
</feature>
<dbReference type="SMART" id="SM00320">
    <property type="entry name" value="WD40"/>
    <property type="match status" value="8"/>
</dbReference>
<dbReference type="RefSeq" id="XP_036628831.1">
    <property type="nucleotide sequence ID" value="XM_036779442.1"/>
</dbReference>
<name>A0A8H6ZQ07_PLEOS</name>
<dbReference type="PROSITE" id="PS50294">
    <property type="entry name" value="WD_REPEATS_REGION"/>
    <property type="match status" value="3"/>
</dbReference>
<dbReference type="GeneID" id="59379763"/>
<dbReference type="SUPFAM" id="SSF50978">
    <property type="entry name" value="WD40 repeat-like"/>
    <property type="match status" value="1"/>
</dbReference>
<dbReference type="OrthoDB" id="10261640at2759"/>